<sequence>MDRMVAMETFVTVVDAGSFSAAARRLKLGQPAVSKAVAHSWRNV</sequence>
<dbReference type="Proteomes" id="UP000054911">
    <property type="component" value="Unassembled WGS sequence"/>
</dbReference>
<dbReference type="AlphaFoldDB" id="A0A158DJR5"/>
<proteinExistence type="predicted"/>
<feature type="domain" description="HTH lysR-type" evidence="1">
    <location>
        <begin position="1"/>
        <end position="38"/>
    </location>
</feature>
<name>A0A158DJR5_9BURK</name>
<organism evidence="2 3">
    <name type="scientific">Caballeronia pedi</name>
    <dbReference type="NCBI Taxonomy" id="1777141"/>
    <lineage>
        <taxon>Bacteria</taxon>
        <taxon>Pseudomonadati</taxon>
        <taxon>Pseudomonadota</taxon>
        <taxon>Betaproteobacteria</taxon>
        <taxon>Burkholderiales</taxon>
        <taxon>Burkholderiaceae</taxon>
        <taxon>Caballeronia</taxon>
    </lineage>
</organism>
<evidence type="ECO:0000313" key="2">
    <source>
        <dbReference type="EMBL" id="SAK94848.1"/>
    </source>
</evidence>
<dbReference type="Pfam" id="PF00126">
    <property type="entry name" value="HTH_1"/>
    <property type="match status" value="1"/>
</dbReference>
<dbReference type="GO" id="GO:0003700">
    <property type="term" value="F:DNA-binding transcription factor activity"/>
    <property type="evidence" value="ECO:0007669"/>
    <property type="project" value="InterPro"/>
</dbReference>
<accession>A0A158DJR5</accession>
<protein>
    <submittedName>
        <fullName evidence="2">Bacterial regulatory helix-turn-helix protein, lysR family</fullName>
    </submittedName>
</protein>
<reference evidence="2" key="1">
    <citation type="submission" date="2016-01" db="EMBL/GenBank/DDBJ databases">
        <authorList>
            <person name="Peeters C."/>
        </authorList>
    </citation>
    <scope>NUCLEOTIDE SEQUENCE [LARGE SCALE GENOMIC DNA]</scope>
    <source>
        <strain evidence="2">LMG 29323</strain>
    </source>
</reference>
<gene>
    <name evidence="2" type="ORF">AWB80_07028</name>
</gene>
<evidence type="ECO:0000259" key="1">
    <source>
        <dbReference type="PROSITE" id="PS50931"/>
    </source>
</evidence>
<keyword evidence="3" id="KW-1185">Reference proteome</keyword>
<dbReference type="STRING" id="1777141.AWB80_07028"/>
<evidence type="ECO:0000313" key="3">
    <source>
        <dbReference type="Proteomes" id="UP000054911"/>
    </source>
</evidence>
<comment type="caution">
    <text evidence="2">The sequence shown here is derived from an EMBL/GenBank/DDBJ whole genome shotgun (WGS) entry which is preliminary data.</text>
</comment>
<dbReference type="SUPFAM" id="SSF46785">
    <property type="entry name" value="Winged helix' DNA-binding domain"/>
    <property type="match status" value="1"/>
</dbReference>
<dbReference type="InterPro" id="IPR036388">
    <property type="entry name" value="WH-like_DNA-bd_sf"/>
</dbReference>
<dbReference type="Gene3D" id="1.10.10.10">
    <property type="entry name" value="Winged helix-like DNA-binding domain superfamily/Winged helix DNA-binding domain"/>
    <property type="match status" value="1"/>
</dbReference>
<dbReference type="PROSITE" id="PS50931">
    <property type="entry name" value="HTH_LYSR"/>
    <property type="match status" value="1"/>
</dbReference>
<dbReference type="InterPro" id="IPR036390">
    <property type="entry name" value="WH_DNA-bd_sf"/>
</dbReference>
<dbReference type="InterPro" id="IPR000847">
    <property type="entry name" value="LysR_HTH_N"/>
</dbReference>
<dbReference type="EMBL" id="FCOE02000041">
    <property type="protein sequence ID" value="SAK94848.1"/>
    <property type="molecule type" value="Genomic_DNA"/>
</dbReference>